<feature type="region of interest" description="Disordered" evidence="1">
    <location>
        <begin position="116"/>
        <end position="147"/>
    </location>
</feature>
<feature type="region of interest" description="Disordered" evidence="1">
    <location>
        <begin position="592"/>
        <end position="612"/>
    </location>
</feature>
<feature type="region of interest" description="Disordered" evidence="1">
    <location>
        <begin position="404"/>
        <end position="558"/>
    </location>
</feature>
<comment type="caution">
    <text evidence="2">The sequence shown here is derived from an EMBL/GenBank/DDBJ whole genome shotgun (WGS) entry which is preliminary data.</text>
</comment>
<feature type="region of interest" description="Disordered" evidence="1">
    <location>
        <begin position="201"/>
        <end position="369"/>
    </location>
</feature>
<keyword evidence="3" id="KW-1185">Reference proteome</keyword>
<feature type="compositionally biased region" description="Polar residues" evidence="1">
    <location>
        <begin position="828"/>
        <end position="866"/>
    </location>
</feature>
<accession>A0AAN8W1K0</accession>
<feature type="compositionally biased region" description="Basic and acidic residues" evidence="1">
    <location>
        <begin position="440"/>
        <end position="486"/>
    </location>
</feature>
<feature type="region of interest" description="Disordered" evidence="1">
    <location>
        <begin position="654"/>
        <end position="708"/>
    </location>
</feature>
<reference evidence="2 3" key="1">
    <citation type="submission" date="2023-12" db="EMBL/GenBank/DDBJ databases">
        <title>A high-quality genome assembly for Dillenia turbinata (Dilleniales).</title>
        <authorList>
            <person name="Chanderbali A."/>
        </authorList>
    </citation>
    <scope>NUCLEOTIDE SEQUENCE [LARGE SCALE GENOMIC DNA]</scope>
    <source>
        <strain evidence="2">LSX21</strain>
        <tissue evidence="2">Leaf</tissue>
    </source>
</reference>
<protein>
    <submittedName>
        <fullName evidence="2">Uncharacterized protein</fullName>
    </submittedName>
</protein>
<feature type="region of interest" description="Disordered" evidence="1">
    <location>
        <begin position="821"/>
        <end position="890"/>
    </location>
</feature>
<feature type="compositionally biased region" description="Acidic residues" evidence="1">
    <location>
        <begin position="879"/>
        <end position="890"/>
    </location>
</feature>
<feature type="compositionally biased region" description="Polar residues" evidence="1">
    <location>
        <begin position="266"/>
        <end position="292"/>
    </location>
</feature>
<evidence type="ECO:0000313" key="3">
    <source>
        <dbReference type="Proteomes" id="UP001370490"/>
    </source>
</evidence>
<feature type="compositionally biased region" description="Polar residues" evidence="1">
    <location>
        <begin position="540"/>
        <end position="558"/>
    </location>
</feature>
<feature type="region of interest" description="Disordered" evidence="1">
    <location>
        <begin position="77"/>
        <end position="96"/>
    </location>
</feature>
<proteinExistence type="predicted"/>
<organism evidence="2 3">
    <name type="scientific">Dillenia turbinata</name>
    <dbReference type="NCBI Taxonomy" id="194707"/>
    <lineage>
        <taxon>Eukaryota</taxon>
        <taxon>Viridiplantae</taxon>
        <taxon>Streptophyta</taxon>
        <taxon>Embryophyta</taxon>
        <taxon>Tracheophyta</taxon>
        <taxon>Spermatophyta</taxon>
        <taxon>Magnoliopsida</taxon>
        <taxon>eudicotyledons</taxon>
        <taxon>Gunneridae</taxon>
        <taxon>Pentapetalae</taxon>
        <taxon>Dilleniales</taxon>
        <taxon>Dilleniaceae</taxon>
        <taxon>Dillenia</taxon>
    </lineage>
</organism>
<feature type="compositionally biased region" description="Polar residues" evidence="1">
    <location>
        <begin position="357"/>
        <end position="369"/>
    </location>
</feature>
<evidence type="ECO:0000313" key="2">
    <source>
        <dbReference type="EMBL" id="KAK6944315.1"/>
    </source>
</evidence>
<feature type="compositionally biased region" description="Polar residues" evidence="1">
    <location>
        <begin position="501"/>
        <end position="513"/>
    </location>
</feature>
<name>A0AAN8W1K0_9MAGN</name>
<dbReference type="Proteomes" id="UP001370490">
    <property type="component" value="Unassembled WGS sequence"/>
</dbReference>
<feature type="compositionally biased region" description="Basic and acidic residues" evidence="1">
    <location>
        <begin position="82"/>
        <end position="94"/>
    </location>
</feature>
<dbReference type="AlphaFoldDB" id="A0AAN8W1K0"/>
<gene>
    <name evidence="2" type="ORF">RJ641_025417</name>
</gene>
<sequence>MKLITLRMLLHKPSALPSSAAVQRLHGADSEDLRPNRVLVRKVLGESLLKLQGEATKQTRSIRWELGACWVQHLQNQASGKTDSKKTEEAKVEPAVKGLGKQGGLLKEIKKKIEDKNSKGDGKDVSMANNDDNKKSDTFNLKELGKQDEETEKVWKNLLPEAAYLRLKESETGLHLKIKSKPGQNSDLVMDEYQKDETLSPTYPVAENSSDKENKSDVPFVEPVEEKPDVNLAETLASTHKDDLAQGDTSDEGWQEAVPKGRSPTGRKSSSSRRPSLAKLNTNFMNVSQTSRYRGKPTNFTSPRTSPSESSPSPGAVIPVQKKFVKSPNFSPKPNNTTAMAAAIEKQANPKSGPASPASNDQVVKSSPSPISVQAVGKLLSYKEVALAPPGTIVKAVAEQLPKDNASLGENPQVLKETAGTESSQKEEIEAVIVEEQDEAEKQVGDKKDVVSVDVRSLLDEKEEVKSSVDKEDKEAKAGVGERARTGADSLMVESPEEPKSVTQGIEMQTASVEDSEETNSSEQTSKSATPEPIEGVQQEAASINQEPPSVLTASSSHLLEKDACEHMEYAVEGVDGSHDLQNGDACVETVSNGEKQDEAENGKETSKKLSAAAPPFNPSIIPVFGSVPVPGFKEHGGILPPPVNIPPILTMNPVRRSPHQSATARVPYGPRLSGGYNRSSNRVPRNKPGFHSGEHAGDGNHFSPPRIMNPHAAEFVPGQPWVPTGYPVSPNGYLASSNGYPIPPNGFPVSPNGYPAPINGIPVIQNGFPPSPAGSIESPVSSAESPTLVTVDADHRTDAQVVMEEGNKNSLKKVECEIGPTDKKAQENQSSDTPVSDPQSENTTSSNEAAVTDVTITTETGSSLVVSEKSSKRWGDYSDGEADIVEVAS</sequence>
<feature type="compositionally biased region" description="Low complexity" evidence="1">
    <location>
        <begin position="302"/>
        <end position="314"/>
    </location>
</feature>
<feature type="compositionally biased region" description="Basic and acidic residues" evidence="1">
    <location>
        <begin position="595"/>
        <end position="608"/>
    </location>
</feature>
<feature type="compositionally biased region" description="Polar residues" evidence="1">
    <location>
        <begin position="328"/>
        <end position="339"/>
    </location>
</feature>
<evidence type="ECO:0000256" key="1">
    <source>
        <dbReference type="SAM" id="MobiDB-lite"/>
    </source>
</evidence>
<dbReference type="EMBL" id="JBAMMX010000003">
    <property type="protein sequence ID" value="KAK6944315.1"/>
    <property type="molecule type" value="Genomic_DNA"/>
</dbReference>